<evidence type="ECO:0000313" key="3">
    <source>
        <dbReference type="EMBL" id="GIE03375.1"/>
    </source>
</evidence>
<organism evidence="3 4">
    <name type="scientific">Paractinoplanes durhamensis</name>
    <dbReference type="NCBI Taxonomy" id="113563"/>
    <lineage>
        <taxon>Bacteria</taxon>
        <taxon>Bacillati</taxon>
        <taxon>Actinomycetota</taxon>
        <taxon>Actinomycetes</taxon>
        <taxon>Micromonosporales</taxon>
        <taxon>Micromonosporaceae</taxon>
        <taxon>Paractinoplanes</taxon>
    </lineage>
</organism>
<protein>
    <recommendedName>
        <fullName evidence="5">DUF308 domain-containing protein</fullName>
    </recommendedName>
</protein>
<feature type="transmembrane region" description="Helical" evidence="2">
    <location>
        <begin position="125"/>
        <end position="146"/>
    </location>
</feature>
<dbReference type="EMBL" id="BOML01000037">
    <property type="protein sequence ID" value="GIE03375.1"/>
    <property type="molecule type" value="Genomic_DNA"/>
</dbReference>
<keyword evidence="4" id="KW-1185">Reference proteome</keyword>
<dbReference type="Pfam" id="PF03729">
    <property type="entry name" value="DUF308"/>
    <property type="match status" value="1"/>
</dbReference>
<feature type="transmembrane region" description="Helical" evidence="2">
    <location>
        <begin position="15"/>
        <end position="34"/>
    </location>
</feature>
<name>A0ABQ3Z0L5_9ACTN</name>
<keyword evidence="2" id="KW-0812">Transmembrane</keyword>
<accession>A0ABQ3Z0L5</accession>
<evidence type="ECO:0000256" key="2">
    <source>
        <dbReference type="SAM" id="Phobius"/>
    </source>
</evidence>
<comment type="caution">
    <text evidence="3">The sequence shown here is derived from an EMBL/GenBank/DDBJ whole genome shotgun (WGS) entry which is preliminary data.</text>
</comment>
<dbReference type="InterPro" id="IPR005325">
    <property type="entry name" value="DUF308_memb"/>
</dbReference>
<evidence type="ECO:0000313" key="4">
    <source>
        <dbReference type="Proteomes" id="UP000637628"/>
    </source>
</evidence>
<keyword evidence="2" id="KW-0472">Membrane</keyword>
<feature type="region of interest" description="Disordered" evidence="1">
    <location>
        <begin position="259"/>
        <end position="281"/>
    </location>
</feature>
<dbReference type="Proteomes" id="UP000637628">
    <property type="component" value="Unassembled WGS sequence"/>
</dbReference>
<reference evidence="3 4" key="1">
    <citation type="submission" date="2021-01" db="EMBL/GenBank/DDBJ databases">
        <title>Whole genome shotgun sequence of Actinoplanes durhamensis NBRC 14914.</title>
        <authorList>
            <person name="Komaki H."/>
            <person name="Tamura T."/>
        </authorList>
    </citation>
    <scope>NUCLEOTIDE SEQUENCE [LARGE SCALE GENOMIC DNA]</scope>
    <source>
        <strain evidence="3 4">NBRC 14914</strain>
    </source>
</reference>
<evidence type="ECO:0000256" key="1">
    <source>
        <dbReference type="SAM" id="MobiDB-lite"/>
    </source>
</evidence>
<evidence type="ECO:0008006" key="5">
    <source>
        <dbReference type="Google" id="ProtNLM"/>
    </source>
</evidence>
<sequence length="281" mass="29360">MSSDSAPLTVVRDSMWGFLLFAGVAWLAIGWSVLRLEPADIAGVAGPVVLFGALCEVVRALAGTRTWWLNTGMAALFAVTGVVLLFDPGSSYAPAASLVGWFLMVRGAMDIAVSTMNRSTDRTWGLMMALGVAQAGLGFYAAGPLARAADPMILLLGGVGLLRAVADLVTALRLREVSGVRHDVLQLSPERAAGVAGYSAGLEDFELAPPASGPKHRAAGSNPFHDEVVRTTADLDNMLAQAGVTGPATAAHRVPDEDIPLVPDTVEGAEEATVGDEHRRY</sequence>
<gene>
    <name evidence="3" type="ORF">Adu01nite_47250</name>
</gene>
<proteinExistence type="predicted"/>
<feature type="transmembrane region" description="Helical" evidence="2">
    <location>
        <begin position="92"/>
        <end position="113"/>
    </location>
</feature>
<keyword evidence="2" id="KW-1133">Transmembrane helix</keyword>